<keyword evidence="4" id="KW-1185">Reference proteome</keyword>
<dbReference type="EMBL" id="CP045798">
    <property type="protein sequence ID" value="QNB45193.1"/>
    <property type="molecule type" value="Genomic_DNA"/>
</dbReference>
<name>A0A7G6DZD9_THEFR</name>
<feature type="domain" description="DUF4931" evidence="2">
    <location>
        <begin position="144"/>
        <end position="261"/>
    </location>
</feature>
<organism evidence="3 4">
    <name type="scientific">Thermanaerosceptrum fracticalcis</name>
    <dbReference type="NCBI Taxonomy" id="1712410"/>
    <lineage>
        <taxon>Bacteria</taxon>
        <taxon>Bacillati</taxon>
        <taxon>Bacillota</taxon>
        <taxon>Clostridia</taxon>
        <taxon>Eubacteriales</taxon>
        <taxon>Peptococcaceae</taxon>
        <taxon>Thermanaerosceptrum</taxon>
    </lineage>
</organism>
<dbReference type="Pfam" id="PF16285">
    <property type="entry name" value="DUF4931_N"/>
    <property type="match status" value="1"/>
</dbReference>
<dbReference type="InterPro" id="IPR012361">
    <property type="entry name" value="GalT_short"/>
</dbReference>
<accession>A0A7G6DZD9</accession>
<evidence type="ECO:0000259" key="1">
    <source>
        <dbReference type="Pfam" id="PF16285"/>
    </source>
</evidence>
<feature type="domain" description="DUF4931" evidence="1">
    <location>
        <begin position="20"/>
        <end position="140"/>
    </location>
</feature>
<dbReference type="KEGG" id="tfr:BR63_01975"/>
<dbReference type="RefSeq" id="WP_034423364.1">
    <property type="nucleotide sequence ID" value="NZ_CP045798.1"/>
</dbReference>
<dbReference type="PIRSF" id="PIRSF031505">
    <property type="entry name" value="GalT_short"/>
    <property type="match status" value="1"/>
</dbReference>
<reference evidence="3 4" key="1">
    <citation type="journal article" date="2019" name="Front. Microbiol.">
        <title>Thermoanaerosceptrum fracticalcis gen. nov. sp. nov., a Novel Fumarate-Fermenting Microorganism From a Deep Fractured Carbonate Aquifer of the US Great Basin.</title>
        <authorList>
            <person name="Hamilton-Brehm S.D."/>
            <person name="Stewart L.E."/>
            <person name="Zavarin M."/>
            <person name="Caldwell M."/>
            <person name="Lawson P.A."/>
            <person name="Onstott T.C."/>
            <person name="Grzymski J."/>
            <person name="Neveux I."/>
            <person name="Lollar B.S."/>
            <person name="Russell C.E."/>
            <person name="Moser D.P."/>
        </authorList>
    </citation>
    <scope>NUCLEOTIDE SEQUENCE [LARGE SCALE GENOMIC DNA]</scope>
    <source>
        <strain evidence="3 4">DRI-13</strain>
    </source>
</reference>
<dbReference type="SUPFAM" id="SSF54197">
    <property type="entry name" value="HIT-like"/>
    <property type="match status" value="1"/>
</dbReference>
<evidence type="ECO:0000313" key="3">
    <source>
        <dbReference type="EMBL" id="QNB45193.1"/>
    </source>
</evidence>
<evidence type="ECO:0000313" key="4">
    <source>
        <dbReference type="Proteomes" id="UP000515847"/>
    </source>
</evidence>
<dbReference type="Proteomes" id="UP000515847">
    <property type="component" value="Chromosome"/>
</dbReference>
<sequence>MSSSTHLHFNSHLGAQKPRTIARQKPNPAQKNDTSCPFCNRESLVDILASEGPLVLLKNKYPVLEDTLQLVLIETYNCDEELSIYSKEHLHHVIRFGVEKWLEIENSGEFSSVIFFKNHGPFSGGTIFHPHMQIVGLKKVDYRENIREEDFEGVVITQAPGVEFNLSTKPRVGFFEFNVVLSDINQIDQMADYIQTAVHYVLNYFDYHCNSYNLFFYKLEEKIIAKIMPRFVTSPIYLGFSIPQVSNRIAEMARDVRERYFTEGTPSPNTPV</sequence>
<dbReference type="InterPro" id="IPR046322">
    <property type="entry name" value="DUF4931"/>
</dbReference>
<gene>
    <name evidence="3" type="ORF">BR63_01975</name>
</gene>
<dbReference type="InterPro" id="IPR049285">
    <property type="entry name" value="DUF4931_C"/>
</dbReference>
<dbReference type="AlphaFoldDB" id="A0A7G6DZD9"/>
<protein>
    <submittedName>
        <fullName evidence="3">DUF4931 domain-containing protein</fullName>
    </submittedName>
</protein>
<dbReference type="Pfam" id="PF20956">
    <property type="entry name" value="DUF4931_C"/>
    <property type="match status" value="1"/>
</dbReference>
<dbReference type="Gene3D" id="3.30.428.10">
    <property type="entry name" value="HIT-like"/>
    <property type="match status" value="1"/>
</dbReference>
<evidence type="ECO:0000259" key="2">
    <source>
        <dbReference type="Pfam" id="PF20956"/>
    </source>
</evidence>
<proteinExistence type="predicted"/>
<dbReference type="OrthoDB" id="9769064at2"/>
<dbReference type="InterPro" id="IPR036265">
    <property type="entry name" value="HIT-like_sf"/>
</dbReference>